<feature type="transmembrane region" description="Helical" evidence="11">
    <location>
        <begin position="12"/>
        <end position="35"/>
    </location>
</feature>
<organism evidence="14 15">
    <name type="scientific">Delftia acidovorans (strain DSM 14801 / SPH-1)</name>
    <dbReference type="NCBI Taxonomy" id="398578"/>
    <lineage>
        <taxon>Bacteria</taxon>
        <taxon>Pseudomonadati</taxon>
        <taxon>Pseudomonadota</taxon>
        <taxon>Betaproteobacteria</taxon>
        <taxon>Burkholderiales</taxon>
        <taxon>Comamonadaceae</taxon>
        <taxon>Delftia</taxon>
    </lineage>
</organism>
<keyword evidence="6 11" id="KW-0812">Transmembrane</keyword>
<evidence type="ECO:0000256" key="7">
    <source>
        <dbReference type="ARBA" id="ARBA00022777"/>
    </source>
</evidence>
<dbReference type="Pfam" id="PF00512">
    <property type="entry name" value="HisKA"/>
    <property type="match status" value="1"/>
</dbReference>
<dbReference type="Proteomes" id="UP000000784">
    <property type="component" value="Chromosome"/>
</dbReference>
<dbReference type="STRING" id="398578.Daci_0015"/>
<dbReference type="GeneID" id="24114569"/>
<dbReference type="GO" id="GO:0005886">
    <property type="term" value="C:plasma membrane"/>
    <property type="evidence" value="ECO:0007669"/>
    <property type="project" value="TreeGrafter"/>
</dbReference>
<proteinExistence type="predicted"/>
<dbReference type="SUPFAM" id="SSF47384">
    <property type="entry name" value="Homodimeric domain of signal transducing histidine kinase"/>
    <property type="match status" value="1"/>
</dbReference>
<dbReference type="PRINTS" id="PR00344">
    <property type="entry name" value="BCTRLSENSOR"/>
</dbReference>
<dbReference type="PANTHER" id="PTHR45436:SF8">
    <property type="entry name" value="HISTIDINE KINASE"/>
    <property type="match status" value="1"/>
</dbReference>
<dbReference type="PROSITE" id="PS50109">
    <property type="entry name" value="HIS_KIN"/>
    <property type="match status" value="1"/>
</dbReference>
<gene>
    <name evidence="14" type="ordered locus">Daci_0015</name>
</gene>
<dbReference type="Pfam" id="PF00672">
    <property type="entry name" value="HAMP"/>
    <property type="match status" value="1"/>
</dbReference>
<accession>A9BP98</accession>
<dbReference type="InterPro" id="IPR004358">
    <property type="entry name" value="Sig_transdc_His_kin-like_C"/>
</dbReference>
<dbReference type="SMART" id="SM00387">
    <property type="entry name" value="HATPase_c"/>
    <property type="match status" value="1"/>
</dbReference>
<dbReference type="PROSITE" id="PS50885">
    <property type="entry name" value="HAMP"/>
    <property type="match status" value="1"/>
</dbReference>
<protein>
    <recommendedName>
        <fullName evidence="3">histidine kinase</fullName>
        <ecNumber evidence="3">2.7.13.3</ecNumber>
    </recommendedName>
</protein>
<reference evidence="14 15" key="1">
    <citation type="journal article" date="2004" name="Appl. Environ. Microbiol.">
        <title>Mineralization of individual congeners of linear alkylbenzenesulfonate by defined pairs of heterotrophic bacteria.</title>
        <authorList>
            <person name="Schleheck D."/>
            <person name="Knepper T.P."/>
            <person name="Fischer K."/>
            <person name="Cook A.M."/>
        </authorList>
    </citation>
    <scope>NUCLEOTIDE SEQUENCE [LARGE SCALE GENOMIC DNA]</scope>
    <source>
        <strain evidence="15">DSM 14801 / SPH-1</strain>
    </source>
</reference>
<dbReference type="GO" id="GO:0000155">
    <property type="term" value="F:phosphorelay sensor kinase activity"/>
    <property type="evidence" value="ECO:0007669"/>
    <property type="project" value="InterPro"/>
</dbReference>
<dbReference type="Gene3D" id="1.10.287.130">
    <property type="match status" value="1"/>
</dbReference>
<keyword evidence="10 11" id="KW-0472">Membrane</keyword>
<dbReference type="EMBL" id="CP000884">
    <property type="protein sequence ID" value="ABX32662.1"/>
    <property type="molecule type" value="Genomic_DNA"/>
</dbReference>
<dbReference type="InterPro" id="IPR003594">
    <property type="entry name" value="HATPase_dom"/>
</dbReference>
<evidence type="ECO:0000256" key="9">
    <source>
        <dbReference type="ARBA" id="ARBA00023012"/>
    </source>
</evidence>
<evidence type="ECO:0000256" key="11">
    <source>
        <dbReference type="SAM" id="Phobius"/>
    </source>
</evidence>
<keyword evidence="15" id="KW-1185">Reference proteome</keyword>
<comment type="catalytic activity">
    <reaction evidence="1">
        <text>ATP + protein L-histidine = ADP + protein N-phospho-L-histidine.</text>
        <dbReference type="EC" id="2.7.13.3"/>
    </reaction>
</comment>
<dbReference type="eggNOG" id="COG0642">
    <property type="taxonomic scope" value="Bacteria"/>
</dbReference>
<sequence>MSLAKPWSSTAFRLALTYGVLLVLTMSIVLSVFYVQTVGVLRMRTDRQAENHMRRLVEHRDKYGEPALEAEIQQTLLDGVNTDTEILILMDGEGNPIIGNADVVPARRLTEMGVRDLKVRRNGKIIAGRVAVAQLSDGKLLAVGSDMQVQSDVEELFGRASLLAGLVALGMAVLGAGAFRRVVEERAADIRSTMARVATGDLRQRIPVTRRDDEFTLLNRDINTMLDRLELLMDGIRHVSNTIAHNLRTPLTRILLRLRNAQQATPEEKNETLALVAQEVAELGVVFDKLLQIAEVESGASRKNFAPVDLRALLVDVVEFYEPLVEDAGGVLRLDVEGMPMALGDGDLLASAVANLVDNAIKYGSLPDSDHGADMQLRAGVAHEHGMDGGAWGVEIIVQDRGPGVDAQTREKMSTRFYRAESDREGYGLGLASVLAIVQLHGGKLGFENMHPGLQARIWLPGLPGNSP</sequence>
<evidence type="ECO:0000256" key="1">
    <source>
        <dbReference type="ARBA" id="ARBA00000085"/>
    </source>
</evidence>
<reference evidence="15" key="2">
    <citation type="submission" date="2007-11" db="EMBL/GenBank/DDBJ databases">
        <title>Complete sequence of Delftia acidovorans DSM 14801 / SPH-1.</title>
        <authorList>
            <person name="Copeland A."/>
            <person name="Lucas S."/>
            <person name="Lapidus A."/>
            <person name="Barry K."/>
            <person name="Glavina del Rio T."/>
            <person name="Dalin E."/>
            <person name="Tice H."/>
            <person name="Pitluck S."/>
            <person name="Lowry S."/>
            <person name="Clum A."/>
            <person name="Schmutz J."/>
            <person name="Larimer F."/>
            <person name="Land M."/>
            <person name="Hauser L."/>
            <person name="Kyrpides N."/>
            <person name="Kim E."/>
            <person name="Schleheck D."/>
            <person name="Richardson P."/>
        </authorList>
    </citation>
    <scope>NUCLEOTIDE SEQUENCE [LARGE SCALE GENOMIC DNA]</scope>
    <source>
        <strain evidence="15">DSM 14801 / SPH-1</strain>
    </source>
</reference>
<keyword evidence="8 11" id="KW-1133">Transmembrane helix</keyword>
<dbReference type="AlphaFoldDB" id="A9BP98"/>
<feature type="transmembrane region" description="Helical" evidence="11">
    <location>
        <begin position="156"/>
        <end position="179"/>
    </location>
</feature>
<dbReference type="SMART" id="SM00388">
    <property type="entry name" value="HisKA"/>
    <property type="match status" value="1"/>
</dbReference>
<dbReference type="SMART" id="SM00304">
    <property type="entry name" value="HAMP"/>
    <property type="match status" value="1"/>
</dbReference>
<keyword evidence="4" id="KW-0597">Phosphoprotein</keyword>
<evidence type="ECO:0000256" key="5">
    <source>
        <dbReference type="ARBA" id="ARBA00022679"/>
    </source>
</evidence>
<evidence type="ECO:0000259" key="13">
    <source>
        <dbReference type="PROSITE" id="PS50885"/>
    </source>
</evidence>
<dbReference type="Gene3D" id="6.10.340.10">
    <property type="match status" value="1"/>
</dbReference>
<dbReference type="InterPro" id="IPR050428">
    <property type="entry name" value="TCS_sensor_his_kinase"/>
</dbReference>
<evidence type="ECO:0000256" key="3">
    <source>
        <dbReference type="ARBA" id="ARBA00012438"/>
    </source>
</evidence>
<keyword evidence="7 14" id="KW-0418">Kinase</keyword>
<keyword evidence="5" id="KW-0808">Transferase</keyword>
<dbReference type="SUPFAM" id="SSF158472">
    <property type="entry name" value="HAMP domain-like"/>
    <property type="match status" value="1"/>
</dbReference>
<dbReference type="Pfam" id="PF02518">
    <property type="entry name" value="HATPase_c"/>
    <property type="match status" value="1"/>
</dbReference>
<dbReference type="InterPro" id="IPR003661">
    <property type="entry name" value="HisK_dim/P_dom"/>
</dbReference>
<evidence type="ECO:0000259" key="12">
    <source>
        <dbReference type="PROSITE" id="PS50109"/>
    </source>
</evidence>
<name>A9BP98_DELAS</name>
<evidence type="ECO:0000313" key="14">
    <source>
        <dbReference type="EMBL" id="ABX32662.1"/>
    </source>
</evidence>
<evidence type="ECO:0000256" key="2">
    <source>
        <dbReference type="ARBA" id="ARBA00004370"/>
    </source>
</evidence>
<dbReference type="Gene3D" id="3.30.565.10">
    <property type="entry name" value="Histidine kinase-like ATPase, C-terminal domain"/>
    <property type="match status" value="1"/>
</dbReference>
<evidence type="ECO:0000256" key="8">
    <source>
        <dbReference type="ARBA" id="ARBA00022989"/>
    </source>
</evidence>
<dbReference type="HOGENOM" id="CLU_000445_89_6_4"/>
<dbReference type="InterPro" id="IPR036097">
    <property type="entry name" value="HisK_dim/P_sf"/>
</dbReference>
<dbReference type="CDD" id="cd06225">
    <property type="entry name" value="HAMP"/>
    <property type="match status" value="1"/>
</dbReference>
<dbReference type="KEGG" id="dac:Daci_0015"/>
<evidence type="ECO:0000256" key="10">
    <source>
        <dbReference type="ARBA" id="ARBA00023136"/>
    </source>
</evidence>
<dbReference type="PANTHER" id="PTHR45436">
    <property type="entry name" value="SENSOR HISTIDINE KINASE YKOH"/>
    <property type="match status" value="1"/>
</dbReference>
<evidence type="ECO:0000313" key="15">
    <source>
        <dbReference type="Proteomes" id="UP000000784"/>
    </source>
</evidence>
<comment type="subcellular location">
    <subcellularLocation>
        <location evidence="2">Membrane</location>
    </subcellularLocation>
</comment>
<dbReference type="InterPro" id="IPR003660">
    <property type="entry name" value="HAMP_dom"/>
</dbReference>
<dbReference type="RefSeq" id="WP_012201955.1">
    <property type="nucleotide sequence ID" value="NC_010002.1"/>
</dbReference>
<dbReference type="SUPFAM" id="SSF55874">
    <property type="entry name" value="ATPase domain of HSP90 chaperone/DNA topoisomerase II/histidine kinase"/>
    <property type="match status" value="1"/>
</dbReference>
<dbReference type="InterPro" id="IPR036890">
    <property type="entry name" value="HATPase_C_sf"/>
</dbReference>
<dbReference type="EC" id="2.7.13.3" evidence="3"/>
<dbReference type="InterPro" id="IPR005467">
    <property type="entry name" value="His_kinase_dom"/>
</dbReference>
<feature type="domain" description="HAMP" evidence="13">
    <location>
        <begin position="181"/>
        <end position="234"/>
    </location>
</feature>
<evidence type="ECO:0000256" key="6">
    <source>
        <dbReference type="ARBA" id="ARBA00022692"/>
    </source>
</evidence>
<feature type="domain" description="Histidine kinase" evidence="12">
    <location>
        <begin position="242"/>
        <end position="464"/>
    </location>
</feature>
<keyword evidence="9" id="KW-0902">Two-component regulatory system</keyword>
<evidence type="ECO:0000256" key="4">
    <source>
        <dbReference type="ARBA" id="ARBA00022553"/>
    </source>
</evidence>